<evidence type="ECO:0000256" key="2">
    <source>
        <dbReference type="ARBA" id="ARBA00022723"/>
    </source>
</evidence>
<dbReference type="GO" id="GO:0051537">
    <property type="term" value="F:2 iron, 2 sulfur cluster binding"/>
    <property type="evidence" value="ECO:0007669"/>
    <property type="project" value="InterPro"/>
</dbReference>
<dbReference type="PANTHER" id="PTHR11908:SF157">
    <property type="entry name" value="XANTHINE DEHYDROGENASE SUBUNIT D-RELATED"/>
    <property type="match status" value="1"/>
</dbReference>
<dbReference type="InterPro" id="IPR012675">
    <property type="entry name" value="Beta-grasp_dom_sf"/>
</dbReference>
<dbReference type="STRING" id="360411.AC812_15250"/>
<dbReference type="EMBL" id="LGHJ01000021">
    <property type="protein sequence ID" value="KPL73143.1"/>
    <property type="molecule type" value="Genomic_DNA"/>
</dbReference>
<comment type="similarity">
    <text evidence="1">Belongs to the xanthine dehydrogenase family.</text>
</comment>
<keyword evidence="4" id="KW-0408">Iron</keyword>
<dbReference type="Gene3D" id="3.10.20.30">
    <property type="match status" value="1"/>
</dbReference>
<dbReference type="InterPro" id="IPR037165">
    <property type="entry name" value="AldOxase/xan_DH_Mopterin-bd_sf"/>
</dbReference>
<dbReference type="InterPro" id="IPR036884">
    <property type="entry name" value="2Fe-2S-bd_dom_sf"/>
</dbReference>
<dbReference type="Gene3D" id="3.30.365.10">
    <property type="entry name" value="Aldehyde oxidase/xanthine dehydrogenase, molybdopterin binding domain"/>
    <property type="match status" value="4"/>
</dbReference>
<dbReference type="Pfam" id="PF01315">
    <property type="entry name" value="Ald_Xan_dh_C"/>
    <property type="match status" value="1"/>
</dbReference>
<dbReference type="InterPro" id="IPR002888">
    <property type="entry name" value="2Fe-2S-bd"/>
</dbReference>
<dbReference type="SMART" id="SM01008">
    <property type="entry name" value="Ald_Xan_dh_C"/>
    <property type="match status" value="1"/>
</dbReference>
<comment type="caution">
    <text evidence="6">The sequence shown here is derived from an EMBL/GenBank/DDBJ whole genome shotgun (WGS) entry which is preliminary data.</text>
</comment>
<dbReference type="OrthoDB" id="9759099at2"/>
<dbReference type="Pfam" id="PF01799">
    <property type="entry name" value="Fer2_2"/>
    <property type="match status" value="1"/>
</dbReference>
<dbReference type="InterPro" id="IPR001041">
    <property type="entry name" value="2Fe-2S_ferredoxin-type"/>
</dbReference>
<name>A0A0P6XE78_9CHLR</name>
<dbReference type="CDD" id="cd00207">
    <property type="entry name" value="fer2"/>
    <property type="match status" value="1"/>
</dbReference>
<evidence type="ECO:0000256" key="1">
    <source>
        <dbReference type="ARBA" id="ARBA00006849"/>
    </source>
</evidence>
<dbReference type="PATRIC" id="fig|360411.5.peg.1830"/>
<dbReference type="InterPro" id="IPR000674">
    <property type="entry name" value="Ald_Oxase/Xan_DH_a/b"/>
</dbReference>
<dbReference type="InterPro" id="IPR006058">
    <property type="entry name" value="2Fe2S_fd_BS"/>
</dbReference>
<evidence type="ECO:0000256" key="4">
    <source>
        <dbReference type="ARBA" id="ARBA00023004"/>
    </source>
</evidence>
<dbReference type="PROSITE" id="PS51085">
    <property type="entry name" value="2FE2S_FER_2"/>
    <property type="match status" value="1"/>
</dbReference>
<dbReference type="Pfam" id="PF20256">
    <property type="entry name" value="MoCoBD_2"/>
    <property type="match status" value="1"/>
</dbReference>
<dbReference type="SUPFAM" id="SSF54292">
    <property type="entry name" value="2Fe-2S ferredoxin-like"/>
    <property type="match status" value="1"/>
</dbReference>
<dbReference type="InterPro" id="IPR046867">
    <property type="entry name" value="AldOxase/xan_DH_MoCoBD2"/>
</dbReference>
<dbReference type="InterPro" id="IPR008274">
    <property type="entry name" value="AldOxase/xan_DH_MoCoBD1"/>
</dbReference>
<dbReference type="PANTHER" id="PTHR11908">
    <property type="entry name" value="XANTHINE DEHYDROGENASE"/>
    <property type="match status" value="1"/>
</dbReference>
<dbReference type="SUPFAM" id="SSF54665">
    <property type="entry name" value="CO dehydrogenase molybdoprotein N-domain-like"/>
    <property type="match status" value="1"/>
</dbReference>
<dbReference type="InterPro" id="IPR036010">
    <property type="entry name" value="2Fe-2S_ferredoxin-like_sf"/>
</dbReference>
<dbReference type="SUPFAM" id="SSF56003">
    <property type="entry name" value="Molybdenum cofactor-binding domain"/>
    <property type="match status" value="1"/>
</dbReference>
<protein>
    <submittedName>
        <fullName evidence="6">Aldehyde oxidoreductase</fullName>
    </submittedName>
</protein>
<dbReference type="InterPro" id="IPR036856">
    <property type="entry name" value="Ald_Oxase/Xan_DH_a/b_sf"/>
</dbReference>
<evidence type="ECO:0000313" key="7">
    <source>
        <dbReference type="Proteomes" id="UP000050514"/>
    </source>
</evidence>
<keyword evidence="3" id="KW-0560">Oxidoreductase</keyword>
<dbReference type="Gene3D" id="1.10.150.120">
    <property type="entry name" value="[2Fe-2S]-binding domain"/>
    <property type="match status" value="1"/>
</dbReference>
<organism evidence="6 7">
    <name type="scientific">Bellilinea caldifistulae</name>
    <dbReference type="NCBI Taxonomy" id="360411"/>
    <lineage>
        <taxon>Bacteria</taxon>
        <taxon>Bacillati</taxon>
        <taxon>Chloroflexota</taxon>
        <taxon>Anaerolineae</taxon>
        <taxon>Anaerolineales</taxon>
        <taxon>Anaerolineaceae</taxon>
        <taxon>Bellilinea</taxon>
    </lineage>
</organism>
<dbReference type="Pfam" id="PF00111">
    <property type="entry name" value="Fer2"/>
    <property type="match status" value="1"/>
</dbReference>
<accession>A0A0P6XE78</accession>
<evidence type="ECO:0000313" key="6">
    <source>
        <dbReference type="EMBL" id="KPL73143.1"/>
    </source>
</evidence>
<keyword evidence="2" id="KW-0479">Metal-binding</keyword>
<feature type="domain" description="2Fe-2S ferredoxin-type" evidence="5">
    <location>
        <begin position="1"/>
        <end position="76"/>
    </location>
</feature>
<dbReference type="Proteomes" id="UP000050514">
    <property type="component" value="Unassembled WGS sequence"/>
</dbReference>
<proteinExistence type="inferred from homology"/>
<dbReference type="GO" id="GO:0005506">
    <property type="term" value="F:iron ion binding"/>
    <property type="evidence" value="ECO:0007669"/>
    <property type="project" value="InterPro"/>
</dbReference>
<gene>
    <name evidence="6" type="ORF">AC812_15250</name>
</gene>
<dbReference type="PROSITE" id="PS00197">
    <property type="entry name" value="2FE2S_FER_1"/>
    <property type="match status" value="1"/>
</dbReference>
<dbReference type="InterPro" id="IPR016208">
    <property type="entry name" value="Ald_Oxase/xanthine_DH-like"/>
</dbReference>
<dbReference type="AlphaFoldDB" id="A0A0P6XE78"/>
<sequence>MITLTVNGNTYQLPEIPGEMLADLLRYRLKLTGTKVACGEAECGACTVILNGEPVLSCSYPAAKANGANILTIEGLSSVQTTPASDGSQIPLHPLQQSFIEYGAVQCGFCIPGQIMTSYALLQRNPDPSEEDIKVALKDTLCRCAGYPTIISAIKAAARTLQTGRPLPPPQIDPSSHAGRVVGTVQPRPDAVAKVTGKAIYTDDIQFENMLHARVKRAGVPSGILRKLDIEKAQKLPGVVAVLTAEDIPGEKYHGLVIPDWPIMVGIGEQIRTVGDALAIVAAESRQIATHALDLIEVEIEPLPVIDHPVKAIQENALRIHNNGNLLKHIKVRKGDVEQGFAQADVVLEHTYHTPMHDHAFMEPECSIARPTPEGRMELYVGSQIPYSDRNQVARALGVPEEKVRIIGQLIGGGFGGKEDIAGQIHAALLANVTGRPVKLLFDRQESLVVHPKRHATQIRVKVGAKMDGSLTAVETELFGDTGAYASLGEKVLTRATTHSSGPYEIPNVKADCYAMYTNNPPAGAFRGFGVMQSAFAIESMMDTLAEVLHMDPVELRKKNALRVGSVTNTGQVLRESVGLMECIEKVEAEMNRLSDGSPFTPKPVEGAPHLIRAWGFAVGYKNTGLGGGAPDKAGAEVELRRDGTFQVRSSSAELGQGLPTVLQVIAAEELNQNPRQIDVLLMDTDLTPDGGPTTASRQTFVTGNAVRHAARALRQLLTSELAERYDVPPQEIRFIEGLAQVNGKQVSLSHLAEQMLESGRQPLASYTYWAPATRPLGQGGDMHFAFSFAAQAAEVEVNTLTGEVKVLRLIIANDVGTAINPLGLRGQIEGGAIMGIGHALTENFIVEQGRVITDRLARYRMPSITFTPEIIPFVVEHPVSEGPFGAKGVGEIVLIPTIPAITNAIYHAVGVRFDRIPVDQEKILLALKEKAATA</sequence>
<dbReference type="Pfam" id="PF02738">
    <property type="entry name" value="MoCoBD_1"/>
    <property type="match status" value="1"/>
</dbReference>
<dbReference type="GO" id="GO:0016491">
    <property type="term" value="F:oxidoreductase activity"/>
    <property type="evidence" value="ECO:0007669"/>
    <property type="project" value="UniProtKB-KW"/>
</dbReference>
<dbReference type="Gene3D" id="3.90.1170.50">
    <property type="entry name" value="Aldehyde oxidase/xanthine dehydrogenase, a/b hammerhead"/>
    <property type="match status" value="1"/>
</dbReference>
<keyword evidence="7" id="KW-1185">Reference proteome</keyword>
<dbReference type="SUPFAM" id="SSF47741">
    <property type="entry name" value="CO dehydrogenase ISP C-domain like"/>
    <property type="match status" value="1"/>
</dbReference>
<reference evidence="6 7" key="1">
    <citation type="submission" date="2015-07" db="EMBL/GenBank/DDBJ databases">
        <title>Draft genome of Bellilinea caldifistulae DSM 17877.</title>
        <authorList>
            <person name="Hemp J."/>
            <person name="Ward L.M."/>
            <person name="Pace L.A."/>
            <person name="Fischer W.W."/>
        </authorList>
    </citation>
    <scope>NUCLEOTIDE SEQUENCE [LARGE SCALE GENOMIC DNA]</scope>
    <source>
        <strain evidence="6 7">GOMI-1</strain>
    </source>
</reference>
<evidence type="ECO:0000256" key="3">
    <source>
        <dbReference type="ARBA" id="ARBA00023002"/>
    </source>
</evidence>
<evidence type="ECO:0000259" key="5">
    <source>
        <dbReference type="PROSITE" id="PS51085"/>
    </source>
</evidence>